<organism evidence="1 2">
    <name type="scientific">Anaerotignum lactatifermentans DSM 14214</name>
    <dbReference type="NCBI Taxonomy" id="1121323"/>
    <lineage>
        <taxon>Bacteria</taxon>
        <taxon>Bacillati</taxon>
        <taxon>Bacillota</taxon>
        <taxon>Clostridia</taxon>
        <taxon>Lachnospirales</taxon>
        <taxon>Anaerotignaceae</taxon>
        <taxon>Anaerotignum</taxon>
    </lineage>
</organism>
<keyword evidence="2" id="KW-1185">Reference proteome</keyword>
<dbReference type="EMBL" id="FRAH01000020">
    <property type="protein sequence ID" value="SHK24090.1"/>
    <property type="molecule type" value="Genomic_DNA"/>
</dbReference>
<dbReference type="AlphaFoldDB" id="A0A1M6QVB9"/>
<reference evidence="1 2" key="1">
    <citation type="submission" date="2016-11" db="EMBL/GenBank/DDBJ databases">
        <authorList>
            <person name="Jaros S."/>
            <person name="Januszkiewicz K."/>
            <person name="Wedrychowicz H."/>
        </authorList>
    </citation>
    <scope>NUCLEOTIDE SEQUENCE [LARGE SCALE GENOMIC DNA]</scope>
    <source>
        <strain evidence="1 2">DSM 14214</strain>
    </source>
</reference>
<sequence length="148" mass="16664">MAKKILLVVIALLLLYGVYRLVTTSEPMITGTYSCHTETEEYYFAASEEKGIFYIYQNESVFLDADTGSYDMNKGLYESGTCTLKTYGHYLLESETLGQQEITIENGTFSLTISGETYLFEKMSDSPALNGNLHDIYLIEHPDAPDFS</sequence>
<proteinExistence type="predicted"/>
<dbReference type="OrthoDB" id="9891583at2"/>
<evidence type="ECO:0000313" key="2">
    <source>
        <dbReference type="Proteomes" id="UP000183975"/>
    </source>
</evidence>
<gene>
    <name evidence="1" type="ORF">SAMN02745138_01414</name>
</gene>
<dbReference type="RefSeq" id="WP_072850452.1">
    <property type="nucleotide sequence ID" value="NZ_FRAH01000020.1"/>
</dbReference>
<dbReference type="Proteomes" id="UP000183975">
    <property type="component" value="Unassembled WGS sequence"/>
</dbReference>
<protein>
    <submittedName>
        <fullName evidence="1">Uncharacterized protein</fullName>
    </submittedName>
</protein>
<name>A0A1M6QVB9_9FIRM</name>
<accession>A0A1M6QVB9</accession>
<evidence type="ECO:0000313" key="1">
    <source>
        <dbReference type="EMBL" id="SHK24090.1"/>
    </source>
</evidence>